<protein>
    <submittedName>
        <fullName evidence="1">Uncharacterized protein</fullName>
    </submittedName>
</protein>
<name>W2SQI4_NECAM</name>
<gene>
    <name evidence="1" type="ORF">NECAME_19068</name>
</gene>
<feature type="non-terminal residue" evidence="1">
    <location>
        <position position="67"/>
    </location>
</feature>
<evidence type="ECO:0000313" key="2">
    <source>
        <dbReference type="Proteomes" id="UP000053676"/>
    </source>
</evidence>
<dbReference type="EMBL" id="KI666027">
    <property type="protein sequence ID" value="ETN71994.1"/>
    <property type="molecule type" value="Genomic_DNA"/>
</dbReference>
<proteinExistence type="predicted"/>
<dbReference type="KEGG" id="nai:NECAME_19068"/>
<keyword evidence="2" id="KW-1185">Reference proteome</keyword>
<dbReference type="Proteomes" id="UP000053676">
    <property type="component" value="Unassembled WGS sequence"/>
</dbReference>
<reference evidence="2" key="1">
    <citation type="journal article" date="2014" name="Nat. Genet.">
        <title>Genome of the human hookworm Necator americanus.</title>
        <authorList>
            <person name="Tang Y.T."/>
            <person name="Gao X."/>
            <person name="Rosa B.A."/>
            <person name="Abubucker S."/>
            <person name="Hallsworth-Pepin K."/>
            <person name="Martin J."/>
            <person name="Tyagi R."/>
            <person name="Heizer E."/>
            <person name="Zhang X."/>
            <person name="Bhonagiri-Palsikar V."/>
            <person name="Minx P."/>
            <person name="Warren W.C."/>
            <person name="Wang Q."/>
            <person name="Zhan B."/>
            <person name="Hotez P.J."/>
            <person name="Sternberg P.W."/>
            <person name="Dougall A."/>
            <person name="Gaze S.T."/>
            <person name="Mulvenna J."/>
            <person name="Sotillo J."/>
            <person name="Ranganathan S."/>
            <person name="Rabelo E.M."/>
            <person name="Wilson R.K."/>
            <person name="Felgner P.L."/>
            <person name="Bethony J."/>
            <person name="Hawdon J.M."/>
            <person name="Gasser R.B."/>
            <person name="Loukas A."/>
            <person name="Mitreva M."/>
        </authorList>
    </citation>
    <scope>NUCLEOTIDE SEQUENCE [LARGE SCALE GENOMIC DNA]</scope>
</reference>
<sequence length="67" mass="7814">MRNKEYIITVSRCVVLVDEKYKQLRSIMVVVEPPSLLERAELTRPIPENARKLAHLVEVNERRVEVG</sequence>
<dbReference type="OrthoDB" id="284184at2759"/>
<evidence type="ECO:0000313" key="1">
    <source>
        <dbReference type="EMBL" id="ETN71994.1"/>
    </source>
</evidence>
<organism evidence="1 2">
    <name type="scientific">Necator americanus</name>
    <name type="common">Human hookworm</name>
    <dbReference type="NCBI Taxonomy" id="51031"/>
    <lineage>
        <taxon>Eukaryota</taxon>
        <taxon>Metazoa</taxon>
        <taxon>Ecdysozoa</taxon>
        <taxon>Nematoda</taxon>
        <taxon>Chromadorea</taxon>
        <taxon>Rhabditida</taxon>
        <taxon>Rhabditina</taxon>
        <taxon>Rhabditomorpha</taxon>
        <taxon>Strongyloidea</taxon>
        <taxon>Ancylostomatidae</taxon>
        <taxon>Bunostominae</taxon>
        <taxon>Necator</taxon>
    </lineage>
</organism>
<accession>W2SQI4</accession>
<dbReference type="AlphaFoldDB" id="W2SQI4"/>